<keyword evidence="11" id="KW-1185">Reference proteome</keyword>
<sequence length="262" mass="29132">MSGTGRSQSYNVPVSLAIGVTFGWMFACAALFCLFFETTWDYFTSFYFFFISLTTIGFGEKCGHFISFLTIRSDSDSLPDMKGDVTPTHPEYMFATSVLIIIGLSLVSMCISVVQLKLEQLFEDMMMSLMEEGDIEAPDLSAVEGGAFGLFQLFSALKKKKKKMAQKGRGGPTGEKSQRSWPSPAFSSFRLNRKHAATQTDWRDYCEEGAATSSDDEATNEATMRTVKMHNFTQTEATFPIGVSKMPLCDRTYDVATLTPVF</sequence>
<evidence type="ECO:0000256" key="2">
    <source>
        <dbReference type="ARBA" id="ARBA00022448"/>
    </source>
</evidence>
<keyword evidence="4 9" id="KW-1133">Transmembrane helix</keyword>
<dbReference type="PANTHER" id="PTHR11003:SF347">
    <property type="entry name" value="POTASSIUM CHANNEL DOMAIN-CONTAINING PROTEIN"/>
    <property type="match status" value="1"/>
</dbReference>
<reference evidence="12" key="1">
    <citation type="submission" date="2022-11" db="UniProtKB">
        <authorList>
            <consortium name="WormBaseParasite"/>
        </authorList>
    </citation>
    <scope>IDENTIFICATION</scope>
</reference>
<dbReference type="GO" id="GO:0022841">
    <property type="term" value="F:potassium ion leak channel activity"/>
    <property type="evidence" value="ECO:0007669"/>
    <property type="project" value="TreeGrafter"/>
</dbReference>
<evidence type="ECO:0000256" key="9">
    <source>
        <dbReference type="SAM" id="Phobius"/>
    </source>
</evidence>
<dbReference type="GO" id="GO:0005886">
    <property type="term" value="C:plasma membrane"/>
    <property type="evidence" value="ECO:0007669"/>
    <property type="project" value="TreeGrafter"/>
</dbReference>
<feature type="transmembrane region" description="Helical" evidence="9">
    <location>
        <begin position="46"/>
        <end position="71"/>
    </location>
</feature>
<evidence type="ECO:0000256" key="4">
    <source>
        <dbReference type="ARBA" id="ARBA00022989"/>
    </source>
</evidence>
<dbReference type="InterPro" id="IPR003280">
    <property type="entry name" value="2pore_dom_K_chnl"/>
</dbReference>
<protein>
    <submittedName>
        <fullName evidence="12">Potassium channel domain-containing protein</fullName>
    </submittedName>
</protein>
<evidence type="ECO:0000259" key="10">
    <source>
        <dbReference type="Pfam" id="PF07885"/>
    </source>
</evidence>
<evidence type="ECO:0000313" key="12">
    <source>
        <dbReference type="WBParaSite" id="nRc.2.0.1.t31868-RA"/>
    </source>
</evidence>
<evidence type="ECO:0000256" key="5">
    <source>
        <dbReference type="ARBA" id="ARBA00023065"/>
    </source>
</evidence>
<comment type="subcellular location">
    <subcellularLocation>
        <location evidence="1">Membrane</location>
        <topology evidence="1">Multi-pass membrane protein</topology>
    </subcellularLocation>
</comment>
<evidence type="ECO:0000256" key="1">
    <source>
        <dbReference type="ARBA" id="ARBA00004141"/>
    </source>
</evidence>
<keyword evidence="2" id="KW-0813">Transport</keyword>
<dbReference type="Proteomes" id="UP000887565">
    <property type="component" value="Unplaced"/>
</dbReference>
<keyword evidence="6 9" id="KW-0472">Membrane</keyword>
<feature type="domain" description="Potassium channel" evidence="10">
    <location>
        <begin position="21"/>
        <end position="60"/>
    </location>
</feature>
<keyword evidence="3 9" id="KW-0812">Transmembrane</keyword>
<evidence type="ECO:0000256" key="6">
    <source>
        <dbReference type="ARBA" id="ARBA00023136"/>
    </source>
</evidence>
<evidence type="ECO:0000256" key="3">
    <source>
        <dbReference type="ARBA" id="ARBA00022692"/>
    </source>
</evidence>
<proteinExistence type="predicted"/>
<dbReference type="PANTHER" id="PTHR11003">
    <property type="entry name" value="POTASSIUM CHANNEL, SUBFAMILY K"/>
    <property type="match status" value="1"/>
</dbReference>
<evidence type="ECO:0000256" key="8">
    <source>
        <dbReference type="SAM" id="MobiDB-lite"/>
    </source>
</evidence>
<evidence type="ECO:0000313" key="11">
    <source>
        <dbReference type="Proteomes" id="UP000887565"/>
    </source>
</evidence>
<dbReference type="AlphaFoldDB" id="A0A915K224"/>
<feature type="transmembrane region" description="Helical" evidence="9">
    <location>
        <begin position="12"/>
        <end position="40"/>
    </location>
</feature>
<accession>A0A915K224</accession>
<name>A0A915K224_ROMCU</name>
<evidence type="ECO:0000256" key="7">
    <source>
        <dbReference type="ARBA" id="ARBA00023303"/>
    </source>
</evidence>
<dbReference type="GO" id="GO:0015271">
    <property type="term" value="F:outward rectifier potassium channel activity"/>
    <property type="evidence" value="ECO:0007669"/>
    <property type="project" value="TreeGrafter"/>
</dbReference>
<keyword evidence="5" id="KW-0406">Ion transport</keyword>
<dbReference type="InterPro" id="IPR013099">
    <property type="entry name" value="K_chnl_dom"/>
</dbReference>
<feature type="region of interest" description="Disordered" evidence="8">
    <location>
        <begin position="164"/>
        <end position="186"/>
    </location>
</feature>
<dbReference type="Gene3D" id="1.10.287.70">
    <property type="match status" value="1"/>
</dbReference>
<dbReference type="GO" id="GO:0030322">
    <property type="term" value="P:stabilization of membrane potential"/>
    <property type="evidence" value="ECO:0007669"/>
    <property type="project" value="TreeGrafter"/>
</dbReference>
<dbReference type="SUPFAM" id="SSF81324">
    <property type="entry name" value="Voltage-gated potassium channels"/>
    <property type="match status" value="2"/>
</dbReference>
<dbReference type="PROSITE" id="PS51257">
    <property type="entry name" value="PROKAR_LIPOPROTEIN"/>
    <property type="match status" value="1"/>
</dbReference>
<feature type="transmembrane region" description="Helical" evidence="9">
    <location>
        <begin position="92"/>
        <end position="118"/>
    </location>
</feature>
<keyword evidence="7" id="KW-0407">Ion channel</keyword>
<dbReference type="Pfam" id="PF07885">
    <property type="entry name" value="Ion_trans_2"/>
    <property type="match status" value="1"/>
</dbReference>
<dbReference type="WBParaSite" id="nRc.2.0.1.t31868-RA">
    <property type="protein sequence ID" value="nRc.2.0.1.t31868-RA"/>
    <property type="gene ID" value="nRc.2.0.1.g31868"/>
</dbReference>
<organism evidence="11 12">
    <name type="scientific">Romanomermis culicivorax</name>
    <name type="common">Nematode worm</name>
    <dbReference type="NCBI Taxonomy" id="13658"/>
    <lineage>
        <taxon>Eukaryota</taxon>
        <taxon>Metazoa</taxon>
        <taxon>Ecdysozoa</taxon>
        <taxon>Nematoda</taxon>
        <taxon>Enoplea</taxon>
        <taxon>Dorylaimia</taxon>
        <taxon>Mermithida</taxon>
        <taxon>Mermithoidea</taxon>
        <taxon>Mermithidae</taxon>
        <taxon>Romanomermis</taxon>
    </lineage>
</organism>